<reference evidence="1" key="1">
    <citation type="submission" date="2021-06" db="EMBL/GenBank/DDBJ databases">
        <authorList>
            <person name="Kallberg Y."/>
            <person name="Tangrot J."/>
            <person name="Rosling A."/>
        </authorList>
    </citation>
    <scope>NUCLEOTIDE SEQUENCE</scope>
    <source>
        <strain evidence="1">IL203A</strain>
    </source>
</reference>
<dbReference type="EMBL" id="CAJVPU010018303">
    <property type="protein sequence ID" value="CAG8664934.1"/>
    <property type="molecule type" value="Genomic_DNA"/>
</dbReference>
<accession>A0ACA9NQ39</accession>
<gene>
    <name evidence="1" type="ORF">DHETER_LOCUS9921</name>
</gene>
<dbReference type="Proteomes" id="UP000789702">
    <property type="component" value="Unassembled WGS sequence"/>
</dbReference>
<name>A0ACA9NQ39_9GLOM</name>
<feature type="non-terminal residue" evidence="1">
    <location>
        <position position="1"/>
    </location>
</feature>
<feature type="non-terminal residue" evidence="1">
    <location>
        <position position="40"/>
    </location>
</feature>
<comment type="caution">
    <text evidence="1">The sequence shown here is derived from an EMBL/GenBank/DDBJ whole genome shotgun (WGS) entry which is preliminary data.</text>
</comment>
<organism evidence="1 2">
    <name type="scientific">Dentiscutata heterogama</name>
    <dbReference type="NCBI Taxonomy" id="1316150"/>
    <lineage>
        <taxon>Eukaryota</taxon>
        <taxon>Fungi</taxon>
        <taxon>Fungi incertae sedis</taxon>
        <taxon>Mucoromycota</taxon>
        <taxon>Glomeromycotina</taxon>
        <taxon>Glomeromycetes</taxon>
        <taxon>Diversisporales</taxon>
        <taxon>Gigasporaceae</taxon>
        <taxon>Dentiscutata</taxon>
    </lineage>
</organism>
<proteinExistence type="predicted"/>
<evidence type="ECO:0000313" key="2">
    <source>
        <dbReference type="Proteomes" id="UP000789702"/>
    </source>
</evidence>
<evidence type="ECO:0000313" key="1">
    <source>
        <dbReference type="EMBL" id="CAG8664934.1"/>
    </source>
</evidence>
<sequence>TSSTISDASNSYFYSVQDSASMMESRFDWLMWYNCNVDHR</sequence>
<protein>
    <submittedName>
        <fullName evidence="1">2008_t:CDS:1</fullName>
    </submittedName>
</protein>
<keyword evidence="2" id="KW-1185">Reference proteome</keyword>